<protein>
    <submittedName>
        <fullName evidence="1">Uncharacterized protein</fullName>
    </submittedName>
</protein>
<keyword evidence="2" id="KW-1185">Reference proteome</keyword>
<dbReference type="EMBL" id="JAKIKS010000195">
    <property type="protein sequence ID" value="MCL1127694.1"/>
    <property type="molecule type" value="Genomic_DNA"/>
</dbReference>
<organism evidence="1 2">
    <name type="scientific">Shewanella surugensis</name>
    <dbReference type="NCBI Taxonomy" id="212020"/>
    <lineage>
        <taxon>Bacteria</taxon>
        <taxon>Pseudomonadati</taxon>
        <taxon>Pseudomonadota</taxon>
        <taxon>Gammaproteobacteria</taxon>
        <taxon>Alteromonadales</taxon>
        <taxon>Shewanellaceae</taxon>
        <taxon>Shewanella</taxon>
    </lineage>
</organism>
<dbReference type="Proteomes" id="UP001203423">
    <property type="component" value="Unassembled WGS sequence"/>
</dbReference>
<reference evidence="1 2" key="1">
    <citation type="submission" date="2022-01" db="EMBL/GenBank/DDBJ databases">
        <title>Whole genome-based taxonomy of the Shewanellaceae.</title>
        <authorList>
            <person name="Martin-Rodriguez A.J."/>
        </authorList>
    </citation>
    <scope>NUCLEOTIDE SEQUENCE [LARGE SCALE GENOMIC DNA]</scope>
    <source>
        <strain evidence="1 2">DSM 17177</strain>
    </source>
</reference>
<dbReference type="RefSeq" id="WP_248943131.1">
    <property type="nucleotide sequence ID" value="NZ_JAKIKS010000195.1"/>
</dbReference>
<dbReference type="InterPro" id="IPR029035">
    <property type="entry name" value="DHS-like_NAD/FAD-binding_dom"/>
</dbReference>
<proteinExistence type="predicted"/>
<evidence type="ECO:0000313" key="2">
    <source>
        <dbReference type="Proteomes" id="UP001203423"/>
    </source>
</evidence>
<accession>A0ABT0LJ14</accession>
<name>A0ABT0LJ14_9GAMM</name>
<dbReference type="SUPFAM" id="SSF52467">
    <property type="entry name" value="DHS-like NAD/FAD-binding domain"/>
    <property type="match status" value="1"/>
</dbReference>
<comment type="caution">
    <text evidence="1">The sequence shown here is derived from an EMBL/GenBank/DDBJ whole genome shotgun (WGS) entry which is preliminary data.</text>
</comment>
<dbReference type="Gene3D" id="3.40.50.1220">
    <property type="entry name" value="TPP-binding domain"/>
    <property type="match status" value="1"/>
</dbReference>
<sequence length="109" mass="12280">MSPYLHHADVILLLETPVPWLPETHQLNDNCIVISLSDDPLYCQYPYRSFPNDISLTGDPNNTLCALLKKITASKKNSALIETKLNQYKKNAPLKQKIKDSLSQKSRAG</sequence>
<gene>
    <name evidence="1" type="ORF">L2764_25275</name>
</gene>
<evidence type="ECO:0000313" key="1">
    <source>
        <dbReference type="EMBL" id="MCL1127694.1"/>
    </source>
</evidence>